<dbReference type="EMBL" id="MU006780">
    <property type="protein sequence ID" value="KAF2643233.1"/>
    <property type="molecule type" value="Genomic_DNA"/>
</dbReference>
<protein>
    <recommendedName>
        <fullName evidence="4">Alpha/beta-hydrolase</fullName>
    </recommendedName>
</protein>
<organism evidence="2 3">
    <name type="scientific">Massarina eburnea CBS 473.64</name>
    <dbReference type="NCBI Taxonomy" id="1395130"/>
    <lineage>
        <taxon>Eukaryota</taxon>
        <taxon>Fungi</taxon>
        <taxon>Dikarya</taxon>
        <taxon>Ascomycota</taxon>
        <taxon>Pezizomycotina</taxon>
        <taxon>Dothideomycetes</taxon>
        <taxon>Pleosporomycetidae</taxon>
        <taxon>Pleosporales</taxon>
        <taxon>Massarineae</taxon>
        <taxon>Massarinaceae</taxon>
        <taxon>Massarina</taxon>
    </lineage>
</organism>
<dbReference type="AlphaFoldDB" id="A0A6A6S913"/>
<evidence type="ECO:0000313" key="3">
    <source>
        <dbReference type="Proteomes" id="UP000799753"/>
    </source>
</evidence>
<keyword evidence="3" id="KW-1185">Reference proteome</keyword>
<dbReference type="OrthoDB" id="10260961at2759"/>
<sequence length="427" mass="47224">MPRTPEPRFTCTIPSICDDLPLNVRIYHPECLSRPTSKNYVAGMDDGGDSEDHWPKKGIIMAHPYAPMGGSYDDRVVGIVLDEFLGKGWIVCTFNFRGAHGSKGRTSWSGKPELDDYISSAAFFIHYLSYLRPDPPPTAVFTPEQSPVLSEARKQQDATSTSALAEGSPIVVLGGYSYGSLILKHMPPIPTILHPFSAPLAGSAVDEILLRAYKLADRANLEWINQARDFERRQKKRQKAQEHKLSVMMGGEETSPEKRRSSRDIRLSMDGGGRRSLDIGNTLRSLSHRRSANPSPSTQTPPKTTAPKRMISMPQVRYLLISPLTPPISALAAPSLVPKFWSKPSDGASGDVISKHTTLVIFGDQDIFGSVKKVRDWTGGIQSESGSRFHGVEVEGAGHFWHEEGVERELRDALIQWEARVKGRSII</sequence>
<reference evidence="2" key="1">
    <citation type="journal article" date="2020" name="Stud. Mycol.">
        <title>101 Dothideomycetes genomes: a test case for predicting lifestyles and emergence of pathogens.</title>
        <authorList>
            <person name="Haridas S."/>
            <person name="Albert R."/>
            <person name="Binder M."/>
            <person name="Bloem J."/>
            <person name="Labutti K."/>
            <person name="Salamov A."/>
            <person name="Andreopoulos B."/>
            <person name="Baker S."/>
            <person name="Barry K."/>
            <person name="Bills G."/>
            <person name="Bluhm B."/>
            <person name="Cannon C."/>
            <person name="Castanera R."/>
            <person name="Culley D."/>
            <person name="Daum C."/>
            <person name="Ezra D."/>
            <person name="Gonzalez J."/>
            <person name="Henrissat B."/>
            <person name="Kuo A."/>
            <person name="Liang C."/>
            <person name="Lipzen A."/>
            <person name="Lutzoni F."/>
            <person name="Magnuson J."/>
            <person name="Mondo S."/>
            <person name="Nolan M."/>
            <person name="Ohm R."/>
            <person name="Pangilinan J."/>
            <person name="Park H.-J."/>
            <person name="Ramirez L."/>
            <person name="Alfaro M."/>
            <person name="Sun H."/>
            <person name="Tritt A."/>
            <person name="Yoshinaga Y."/>
            <person name="Zwiers L.-H."/>
            <person name="Turgeon B."/>
            <person name="Goodwin S."/>
            <person name="Spatafora J."/>
            <person name="Crous P."/>
            <person name="Grigoriev I."/>
        </authorList>
    </citation>
    <scope>NUCLEOTIDE SEQUENCE</scope>
    <source>
        <strain evidence="2">CBS 473.64</strain>
    </source>
</reference>
<feature type="compositionally biased region" description="Low complexity" evidence="1">
    <location>
        <begin position="294"/>
        <end position="307"/>
    </location>
</feature>
<dbReference type="PANTHER" id="PTHR42103:SF2">
    <property type="entry name" value="AB HYDROLASE-1 DOMAIN-CONTAINING PROTEIN"/>
    <property type="match status" value="1"/>
</dbReference>
<evidence type="ECO:0000313" key="2">
    <source>
        <dbReference type="EMBL" id="KAF2643233.1"/>
    </source>
</evidence>
<evidence type="ECO:0008006" key="4">
    <source>
        <dbReference type="Google" id="ProtNLM"/>
    </source>
</evidence>
<accession>A0A6A6S913</accession>
<dbReference type="Gene3D" id="3.40.50.1820">
    <property type="entry name" value="alpha/beta hydrolase"/>
    <property type="match status" value="1"/>
</dbReference>
<feature type="region of interest" description="Disordered" evidence="1">
    <location>
        <begin position="234"/>
        <end position="307"/>
    </location>
</feature>
<evidence type="ECO:0000256" key="1">
    <source>
        <dbReference type="SAM" id="MobiDB-lite"/>
    </source>
</evidence>
<dbReference type="InterPro" id="IPR029058">
    <property type="entry name" value="AB_hydrolase_fold"/>
</dbReference>
<feature type="compositionally biased region" description="Basic and acidic residues" evidence="1">
    <location>
        <begin position="255"/>
        <end position="277"/>
    </location>
</feature>
<proteinExistence type="predicted"/>
<gene>
    <name evidence="2" type="ORF">P280DRAFT_394369</name>
</gene>
<name>A0A6A6S913_9PLEO</name>
<dbReference type="Proteomes" id="UP000799753">
    <property type="component" value="Unassembled WGS sequence"/>
</dbReference>
<dbReference type="PANTHER" id="PTHR42103">
    <property type="entry name" value="ALPHA/BETA-HYDROLASES SUPERFAMILY PROTEIN"/>
    <property type="match status" value="1"/>
</dbReference>
<dbReference type="SUPFAM" id="SSF53474">
    <property type="entry name" value="alpha/beta-Hydrolases"/>
    <property type="match status" value="1"/>
</dbReference>